<comment type="caution">
    <text evidence="6">Lacks conserved residue(s) required for the propagation of feature annotation.</text>
</comment>
<evidence type="ECO:0000256" key="2">
    <source>
        <dbReference type="ARBA" id="ARBA00022552"/>
    </source>
</evidence>
<dbReference type="EMBL" id="LGFG01000001">
    <property type="protein sequence ID" value="KUK23870.1"/>
    <property type="molecule type" value="Genomic_DNA"/>
</dbReference>
<evidence type="ECO:0000313" key="8">
    <source>
        <dbReference type="Proteomes" id="UP000058636"/>
    </source>
</evidence>
<dbReference type="GO" id="GO:0005829">
    <property type="term" value="C:cytosol"/>
    <property type="evidence" value="ECO:0007669"/>
    <property type="project" value="TreeGrafter"/>
</dbReference>
<evidence type="ECO:0000256" key="1">
    <source>
        <dbReference type="ARBA" id="ARBA00022490"/>
    </source>
</evidence>
<evidence type="ECO:0000256" key="4">
    <source>
        <dbReference type="ARBA" id="ARBA00022679"/>
    </source>
</evidence>
<dbReference type="CDD" id="cd02440">
    <property type="entry name" value="AdoMet_MTases"/>
    <property type="match status" value="1"/>
</dbReference>
<sequence length="228" mass="26130">MDSVKNILLEYGLRFQEPQIEKVDKYIEELLGVPYNLTAHRDLDSAVHKNVVEILLPLKEELKGTLLDVGSGNGVPGLILAIFFSKLKVVLLDSREKSVNFLRGVIEKLDLENVSVVKERAENFSKERREEFDYVTARAVARLNVLVEICTPALKTGGKLLFYKGPSYIEELKEAQRAMKELKVELEKVREYSLKTGERRALLILRKYESSPEKYPRRVGVPFKRPLL</sequence>
<accession>A0A101ESB1</accession>
<keyword evidence="5 6" id="KW-0949">S-adenosyl-L-methionine</keyword>
<dbReference type="InterPro" id="IPR029063">
    <property type="entry name" value="SAM-dependent_MTases_sf"/>
</dbReference>
<keyword evidence="2 6" id="KW-0698">rRNA processing</keyword>
<dbReference type="GO" id="GO:0070043">
    <property type="term" value="F:rRNA (guanine-N7-)-methyltransferase activity"/>
    <property type="evidence" value="ECO:0007669"/>
    <property type="project" value="UniProtKB-UniRule"/>
</dbReference>
<evidence type="ECO:0000256" key="6">
    <source>
        <dbReference type="HAMAP-Rule" id="MF_00074"/>
    </source>
</evidence>
<gene>
    <name evidence="6" type="primary">rsmG</name>
    <name evidence="7" type="ORF">XD57_0027</name>
</gene>
<dbReference type="Pfam" id="PF02527">
    <property type="entry name" value="GidB"/>
    <property type="match status" value="1"/>
</dbReference>
<dbReference type="PATRIC" id="fig|93930.3.peg.1267"/>
<dbReference type="NCBIfam" id="TIGR00138">
    <property type="entry name" value="rsmG_gidB"/>
    <property type="match status" value="1"/>
</dbReference>
<organism evidence="7 8">
    <name type="scientific">Thermotoga petrophila</name>
    <dbReference type="NCBI Taxonomy" id="93929"/>
    <lineage>
        <taxon>Bacteria</taxon>
        <taxon>Thermotogati</taxon>
        <taxon>Thermotogota</taxon>
        <taxon>Thermotogae</taxon>
        <taxon>Thermotogales</taxon>
        <taxon>Thermotogaceae</taxon>
        <taxon>Thermotoga</taxon>
    </lineage>
</organism>
<dbReference type="Gene3D" id="3.40.50.150">
    <property type="entry name" value="Vaccinia Virus protein VP39"/>
    <property type="match status" value="1"/>
</dbReference>
<keyword evidence="1 6" id="KW-0963">Cytoplasm</keyword>
<comment type="caution">
    <text evidence="7">The sequence shown here is derived from an EMBL/GenBank/DDBJ whole genome shotgun (WGS) entry which is preliminary data.</text>
</comment>
<comment type="similarity">
    <text evidence="6">Belongs to the methyltransferase superfamily. RNA methyltransferase RsmG family.</text>
</comment>
<dbReference type="PANTHER" id="PTHR31760">
    <property type="entry name" value="S-ADENOSYL-L-METHIONINE-DEPENDENT METHYLTRANSFERASES SUPERFAMILY PROTEIN"/>
    <property type="match status" value="1"/>
</dbReference>
<dbReference type="HAMAP" id="MF_00074">
    <property type="entry name" value="16SrRNA_methyltr_G"/>
    <property type="match status" value="1"/>
</dbReference>
<evidence type="ECO:0000256" key="3">
    <source>
        <dbReference type="ARBA" id="ARBA00022603"/>
    </source>
</evidence>
<proteinExistence type="inferred from homology"/>
<feature type="binding site" evidence="6">
    <location>
        <position position="70"/>
    </location>
    <ligand>
        <name>S-adenosyl-L-methionine</name>
        <dbReference type="ChEBI" id="CHEBI:59789"/>
    </ligand>
</feature>
<dbReference type="InterPro" id="IPR003682">
    <property type="entry name" value="rRNA_ssu_MeTfrase_G"/>
</dbReference>
<name>A0A101ESB1_9THEM</name>
<protein>
    <recommendedName>
        <fullName evidence="6">Ribosomal RNA small subunit methyltransferase G</fullName>
        <ecNumber evidence="6">2.1.1.-</ecNumber>
    </recommendedName>
    <alternativeName>
        <fullName evidence="6">16S rRNA 7-methylguanosine methyltransferase</fullName>
        <shortName evidence="6">16S rRNA m7G methyltransferase</shortName>
    </alternativeName>
</protein>
<feature type="binding site" evidence="6">
    <location>
        <begin position="121"/>
        <end position="122"/>
    </location>
    <ligand>
        <name>S-adenosyl-L-methionine</name>
        <dbReference type="ChEBI" id="CHEBI:59789"/>
    </ligand>
</feature>
<evidence type="ECO:0000313" key="7">
    <source>
        <dbReference type="EMBL" id="KUK23870.1"/>
    </source>
</evidence>
<comment type="subcellular location">
    <subcellularLocation>
        <location evidence="6">Cytoplasm</location>
    </subcellularLocation>
</comment>
<dbReference type="PIRSF" id="PIRSF003078">
    <property type="entry name" value="GidB"/>
    <property type="match status" value="1"/>
</dbReference>
<dbReference type="EC" id="2.1.1.-" evidence="6"/>
<dbReference type="SUPFAM" id="SSF53335">
    <property type="entry name" value="S-adenosyl-L-methionine-dependent methyltransferases"/>
    <property type="match status" value="1"/>
</dbReference>
<keyword evidence="3 6" id="KW-0489">Methyltransferase</keyword>
<keyword evidence="4 6" id="KW-0808">Transferase</keyword>
<feature type="binding site" evidence="6">
    <location>
        <position position="138"/>
    </location>
    <ligand>
        <name>S-adenosyl-L-methionine</name>
        <dbReference type="ChEBI" id="CHEBI:59789"/>
    </ligand>
</feature>
<dbReference type="FunFam" id="3.40.50.150:FF:000585">
    <property type="entry name" value="Ribosomal RNA small subunit methyltransferase G"/>
    <property type="match status" value="1"/>
</dbReference>
<dbReference type="SMR" id="A0A101ESB1"/>
<dbReference type="AlphaFoldDB" id="A0A101ESB1"/>
<dbReference type="PANTHER" id="PTHR31760:SF0">
    <property type="entry name" value="S-ADENOSYL-L-METHIONINE-DEPENDENT METHYLTRANSFERASES SUPERFAMILY PROTEIN"/>
    <property type="match status" value="1"/>
</dbReference>
<comment type="function">
    <text evidence="6">Specifically methylates the N7 position of a guanine in 16S rRNA.</text>
</comment>
<dbReference type="OMA" id="AGMPNKK"/>
<dbReference type="Proteomes" id="UP000058636">
    <property type="component" value="Unassembled WGS sequence"/>
</dbReference>
<reference evidence="7 8" key="1">
    <citation type="journal article" date="2015" name="MBio">
        <title>Genome-Resolved Metagenomic Analysis Reveals Roles for Candidate Phyla and Other Microbial Community Members in Biogeochemical Transformations in Oil Reservoirs.</title>
        <authorList>
            <person name="Hu P."/>
            <person name="Tom L."/>
            <person name="Singh A."/>
            <person name="Thomas B.C."/>
            <person name="Baker B.J."/>
            <person name="Piceno Y.M."/>
            <person name="Andersen G.L."/>
            <person name="Banfield J.F."/>
        </authorList>
    </citation>
    <scope>NUCLEOTIDE SEQUENCE [LARGE SCALE GENOMIC DNA]</scope>
    <source>
        <strain evidence="7">46_26</strain>
    </source>
</reference>
<dbReference type="RefSeq" id="WP_004081032.1">
    <property type="nucleotide sequence ID" value="NZ_DAITJQ010000003.1"/>
</dbReference>
<evidence type="ECO:0000256" key="5">
    <source>
        <dbReference type="ARBA" id="ARBA00022691"/>
    </source>
</evidence>